<feature type="transmembrane region" description="Helical" evidence="5">
    <location>
        <begin position="188"/>
        <end position="209"/>
    </location>
</feature>
<dbReference type="Gene3D" id="1.20.1250.20">
    <property type="entry name" value="MFS general substrate transporter like domains"/>
    <property type="match status" value="1"/>
</dbReference>
<feature type="transmembrane region" description="Helical" evidence="5">
    <location>
        <begin position="91"/>
        <end position="111"/>
    </location>
</feature>
<dbReference type="InterPro" id="IPR049680">
    <property type="entry name" value="FLVCR1-2_SLC49-like"/>
</dbReference>
<reference evidence="6" key="1">
    <citation type="submission" date="2021-01" db="EMBL/GenBank/DDBJ databases">
        <authorList>
            <person name="Corre E."/>
            <person name="Pelletier E."/>
            <person name="Niang G."/>
            <person name="Scheremetjew M."/>
            <person name="Finn R."/>
            <person name="Kale V."/>
            <person name="Holt S."/>
            <person name="Cochrane G."/>
            <person name="Meng A."/>
            <person name="Brown T."/>
            <person name="Cohen L."/>
        </authorList>
    </citation>
    <scope>NUCLEOTIDE SEQUENCE</scope>
    <source>
        <strain evidence="6">LB1974</strain>
    </source>
</reference>
<accession>A0A7S4GKU9</accession>
<dbReference type="Pfam" id="PF07690">
    <property type="entry name" value="MFS_1"/>
    <property type="match status" value="1"/>
</dbReference>
<dbReference type="GO" id="GO:0016020">
    <property type="term" value="C:membrane"/>
    <property type="evidence" value="ECO:0007669"/>
    <property type="project" value="UniProtKB-SubCell"/>
</dbReference>
<evidence type="ECO:0000313" key="6">
    <source>
        <dbReference type="EMBL" id="CAE0839975.1"/>
    </source>
</evidence>
<feature type="transmembrane region" description="Helical" evidence="5">
    <location>
        <begin position="381"/>
        <end position="402"/>
    </location>
</feature>
<feature type="transmembrane region" description="Helical" evidence="5">
    <location>
        <begin position="408"/>
        <end position="426"/>
    </location>
</feature>
<comment type="subcellular location">
    <subcellularLocation>
        <location evidence="1">Membrane</location>
        <topology evidence="1">Multi-pass membrane protein</topology>
    </subcellularLocation>
</comment>
<keyword evidence="2 5" id="KW-0812">Transmembrane</keyword>
<dbReference type="SUPFAM" id="SSF103473">
    <property type="entry name" value="MFS general substrate transporter"/>
    <property type="match status" value="1"/>
</dbReference>
<dbReference type="PANTHER" id="PTHR10924:SF27">
    <property type="entry name" value="SOLUTE CARRIER FAMILY 49 MEMBER 4"/>
    <property type="match status" value="1"/>
</dbReference>
<dbReference type="PANTHER" id="PTHR10924">
    <property type="entry name" value="MAJOR FACILITATOR SUPERFAMILY PROTEIN-RELATED"/>
    <property type="match status" value="1"/>
</dbReference>
<keyword evidence="4 5" id="KW-0472">Membrane</keyword>
<name>A0A7S4GKU9_OXYMA</name>
<feature type="transmembrane region" description="Helical" evidence="5">
    <location>
        <begin position="280"/>
        <end position="299"/>
    </location>
</feature>
<proteinExistence type="predicted"/>
<protein>
    <recommendedName>
        <fullName evidence="7">Major facilitator superfamily (MFS) profile domain-containing protein</fullName>
    </recommendedName>
</protein>
<evidence type="ECO:0000256" key="1">
    <source>
        <dbReference type="ARBA" id="ARBA00004141"/>
    </source>
</evidence>
<feature type="transmembrane region" description="Helical" evidence="5">
    <location>
        <begin position="311"/>
        <end position="331"/>
    </location>
</feature>
<feature type="transmembrane region" description="Helical" evidence="5">
    <location>
        <begin position="159"/>
        <end position="182"/>
    </location>
</feature>
<keyword evidence="3 5" id="KW-1133">Transmembrane helix</keyword>
<sequence>MVDASSPGLPVPAGRGQPVRWLVLTVMFWLGLTQTMAWMTFTGNPDIFRSYYRVSKGSSEMIQDWLLNAGPITYLPMAPLVAGLTNRIDRVWSTVLAGAALTAAGTIVRLLPSAVGMSESTSITVLAIGQALNGFAGPMNAVTPPIIAAIWFPPEERTLATSIVFSIQAAGPALGFLLALLVTTQHHFTVLLVGEAILGVTVTLAWMALPKLPRIPPSISQGLRGAGAVAAASTPVTRRQWVSFACLMTAGGLLNGVFQGWSNTIPTQLEGVLPGALLKWFSFIAGMACVIGSLTVAVVTRVSKLESKLKLTLLCTISLQFASFTLLTVLLPGSPPAGVSASGLVLMFLIVLGSVANGAMSPLVYELGAEISYPSSEGLSGGVFSWLLNAFALVLLVVLPLVPSTMDGQLMAATCLLGAGLVAVVQERYGRQEADRDGVLMDGKGP</sequence>
<feature type="transmembrane region" description="Helical" evidence="5">
    <location>
        <begin position="337"/>
        <end position="360"/>
    </location>
</feature>
<evidence type="ECO:0000256" key="3">
    <source>
        <dbReference type="ARBA" id="ARBA00022989"/>
    </source>
</evidence>
<feature type="transmembrane region" description="Helical" evidence="5">
    <location>
        <begin position="65"/>
        <end position="84"/>
    </location>
</feature>
<feature type="transmembrane region" description="Helical" evidence="5">
    <location>
        <begin position="21"/>
        <end position="41"/>
    </location>
</feature>
<organism evidence="6">
    <name type="scientific">Oxyrrhis marina</name>
    <name type="common">Dinoflagellate</name>
    <dbReference type="NCBI Taxonomy" id="2969"/>
    <lineage>
        <taxon>Eukaryota</taxon>
        <taxon>Sar</taxon>
        <taxon>Alveolata</taxon>
        <taxon>Dinophyceae</taxon>
        <taxon>Oxyrrhinales</taxon>
        <taxon>Oxyrrhinaceae</taxon>
        <taxon>Oxyrrhis</taxon>
    </lineage>
</organism>
<dbReference type="InterPro" id="IPR036259">
    <property type="entry name" value="MFS_trans_sf"/>
</dbReference>
<evidence type="ECO:0000256" key="5">
    <source>
        <dbReference type="SAM" id="Phobius"/>
    </source>
</evidence>
<evidence type="ECO:0008006" key="7">
    <source>
        <dbReference type="Google" id="ProtNLM"/>
    </source>
</evidence>
<evidence type="ECO:0000256" key="4">
    <source>
        <dbReference type="ARBA" id="ARBA00023136"/>
    </source>
</evidence>
<dbReference type="InterPro" id="IPR011701">
    <property type="entry name" value="MFS"/>
</dbReference>
<dbReference type="EMBL" id="HBJB01000252">
    <property type="protein sequence ID" value="CAE0839975.1"/>
    <property type="molecule type" value="Transcribed_RNA"/>
</dbReference>
<gene>
    <name evidence="6" type="ORF">OMAR00294_LOCUS210</name>
</gene>
<dbReference type="GO" id="GO:0022857">
    <property type="term" value="F:transmembrane transporter activity"/>
    <property type="evidence" value="ECO:0007669"/>
    <property type="project" value="InterPro"/>
</dbReference>
<evidence type="ECO:0000256" key="2">
    <source>
        <dbReference type="ARBA" id="ARBA00022692"/>
    </source>
</evidence>
<dbReference type="AlphaFoldDB" id="A0A7S4GKU9"/>